<reference evidence="8" key="1">
    <citation type="journal article" date="2021" name="PeerJ">
        <title>Extensive microbial diversity within the chicken gut microbiome revealed by metagenomics and culture.</title>
        <authorList>
            <person name="Gilroy R."/>
            <person name="Ravi A."/>
            <person name="Getino M."/>
            <person name="Pursley I."/>
            <person name="Horton D.L."/>
            <person name="Alikhan N.F."/>
            <person name="Baker D."/>
            <person name="Gharbi K."/>
            <person name="Hall N."/>
            <person name="Watson M."/>
            <person name="Adriaenssens E.M."/>
            <person name="Foster-Nyarko E."/>
            <person name="Jarju S."/>
            <person name="Secka A."/>
            <person name="Antonio M."/>
            <person name="Oren A."/>
            <person name="Chaudhuri R.R."/>
            <person name="La Ragione R."/>
            <person name="Hildebrand F."/>
            <person name="Pallen M.J."/>
        </authorList>
    </citation>
    <scope>NUCLEOTIDE SEQUENCE</scope>
    <source>
        <strain evidence="8">CHK196-7946</strain>
    </source>
</reference>
<name>A0A9D2Q7K1_9FIRM</name>
<dbReference type="InterPro" id="IPR013324">
    <property type="entry name" value="RNA_pol_sigma_r3/r4-like"/>
</dbReference>
<accession>A0A9D2Q7K1</accession>
<evidence type="ECO:0000259" key="7">
    <source>
        <dbReference type="Pfam" id="PF08281"/>
    </source>
</evidence>
<dbReference type="InterPro" id="IPR039425">
    <property type="entry name" value="RNA_pol_sigma-70-like"/>
</dbReference>
<evidence type="ECO:0000256" key="2">
    <source>
        <dbReference type="ARBA" id="ARBA00023015"/>
    </source>
</evidence>
<evidence type="ECO:0000256" key="4">
    <source>
        <dbReference type="ARBA" id="ARBA00023125"/>
    </source>
</evidence>
<feature type="domain" description="RNA polymerase sigma-70 region 2" evidence="6">
    <location>
        <begin position="24"/>
        <end position="94"/>
    </location>
</feature>
<dbReference type="Pfam" id="PF08281">
    <property type="entry name" value="Sigma70_r4_2"/>
    <property type="match status" value="1"/>
</dbReference>
<comment type="caution">
    <text evidence="8">The sequence shown here is derived from an EMBL/GenBank/DDBJ whole genome shotgun (WGS) entry which is preliminary data.</text>
</comment>
<dbReference type="NCBIfam" id="TIGR02937">
    <property type="entry name" value="sigma70-ECF"/>
    <property type="match status" value="1"/>
</dbReference>
<dbReference type="Proteomes" id="UP000823902">
    <property type="component" value="Unassembled WGS sequence"/>
</dbReference>
<dbReference type="Gene3D" id="1.10.10.10">
    <property type="entry name" value="Winged helix-like DNA-binding domain superfamily/Winged helix DNA-binding domain"/>
    <property type="match status" value="1"/>
</dbReference>
<dbReference type="InterPro" id="IPR014284">
    <property type="entry name" value="RNA_pol_sigma-70_dom"/>
</dbReference>
<proteinExistence type="inferred from homology"/>
<dbReference type="InterPro" id="IPR036388">
    <property type="entry name" value="WH-like_DNA-bd_sf"/>
</dbReference>
<keyword evidence="3" id="KW-0731">Sigma factor</keyword>
<keyword evidence="2" id="KW-0805">Transcription regulation</keyword>
<evidence type="ECO:0000256" key="5">
    <source>
        <dbReference type="ARBA" id="ARBA00023163"/>
    </source>
</evidence>
<evidence type="ECO:0000256" key="1">
    <source>
        <dbReference type="ARBA" id="ARBA00010641"/>
    </source>
</evidence>
<sequence length="186" mass="21848">MNAKELELIHRLKKKDQKALEEIIRLFHQYVASIVCRILYGQADQTDIQSVINDIFFRLWENADHIKAGQENSLKSYIGALARNTALTEKKKLRHTCPLEEDILGEVPDHFHQIELRSMILSALKELEPEEQMVLLKFYFQDKTIQVIADESGQPLPTVKSRLQRSRRKFRKILEERGFNYESQLL</sequence>
<dbReference type="InterPro" id="IPR007627">
    <property type="entry name" value="RNA_pol_sigma70_r2"/>
</dbReference>
<evidence type="ECO:0000256" key="3">
    <source>
        <dbReference type="ARBA" id="ARBA00023082"/>
    </source>
</evidence>
<evidence type="ECO:0000259" key="6">
    <source>
        <dbReference type="Pfam" id="PF04542"/>
    </source>
</evidence>
<dbReference type="GO" id="GO:0006352">
    <property type="term" value="P:DNA-templated transcription initiation"/>
    <property type="evidence" value="ECO:0007669"/>
    <property type="project" value="InterPro"/>
</dbReference>
<dbReference type="GO" id="GO:0016987">
    <property type="term" value="F:sigma factor activity"/>
    <property type="evidence" value="ECO:0007669"/>
    <property type="project" value="UniProtKB-KW"/>
</dbReference>
<dbReference type="PANTHER" id="PTHR43133">
    <property type="entry name" value="RNA POLYMERASE ECF-TYPE SIGMA FACTO"/>
    <property type="match status" value="1"/>
</dbReference>
<feature type="domain" description="RNA polymerase sigma factor 70 region 4 type 2" evidence="7">
    <location>
        <begin position="119"/>
        <end position="169"/>
    </location>
</feature>
<dbReference type="GO" id="GO:0003677">
    <property type="term" value="F:DNA binding"/>
    <property type="evidence" value="ECO:0007669"/>
    <property type="project" value="UniProtKB-KW"/>
</dbReference>
<organism evidence="8 9">
    <name type="scientific">Candidatus Mediterraneibacter faecavium</name>
    <dbReference type="NCBI Taxonomy" id="2838668"/>
    <lineage>
        <taxon>Bacteria</taxon>
        <taxon>Bacillati</taxon>
        <taxon>Bacillota</taxon>
        <taxon>Clostridia</taxon>
        <taxon>Lachnospirales</taxon>
        <taxon>Lachnospiraceae</taxon>
        <taxon>Mediterraneibacter</taxon>
    </lineage>
</organism>
<dbReference type="Pfam" id="PF04542">
    <property type="entry name" value="Sigma70_r2"/>
    <property type="match status" value="1"/>
</dbReference>
<protein>
    <submittedName>
        <fullName evidence="8">Sigma-70 family RNA polymerase sigma factor</fullName>
    </submittedName>
</protein>
<keyword evidence="4" id="KW-0238">DNA-binding</keyword>
<dbReference type="CDD" id="cd06171">
    <property type="entry name" value="Sigma70_r4"/>
    <property type="match status" value="1"/>
</dbReference>
<comment type="similarity">
    <text evidence="1">Belongs to the sigma-70 factor family. ECF subfamily.</text>
</comment>
<evidence type="ECO:0000313" key="9">
    <source>
        <dbReference type="Proteomes" id="UP000823902"/>
    </source>
</evidence>
<dbReference type="InterPro" id="IPR013249">
    <property type="entry name" value="RNA_pol_sigma70_r4_t2"/>
</dbReference>
<reference evidence="8" key="2">
    <citation type="submission" date="2021-04" db="EMBL/GenBank/DDBJ databases">
        <authorList>
            <person name="Gilroy R."/>
        </authorList>
    </citation>
    <scope>NUCLEOTIDE SEQUENCE</scope>
    <source>
        <strain evidence="8">CHK196-7946</strain>
    </source>
</reference>
<dbReference type="InterPro" id="IPR013325">
    <property type="entry name" value="RNA_pol_sigma_r2"/>
</dbReference>
<keyword evidence="5" id="KW-0804">Transcription</keyword>
<dbReference type="AlphaFoldDB" id="A0A9D2Q7K1"/>
<dbReference type="Gene3D" id="1.10.1740.10">
    <property type="match status" value="1"/>
</dbReference>
<dbReference type="EMBL" id="DWVY01000012">
    <property type="protein sequence ID" value="HJC73876.1"/>
    <property type="molecule type" value="Genomic_DNA"/>
</dbReference>
<dbReference type="SUPFAM" id="SSF88946">
    <property type="entry name" value="Sigma2 domain of RNA polymerase sigma factors"/>
    <property type="match status" value="1"/>
</dbReference>
<evidence type="ECO:0000313" key="8">
    <source>
        <dbReference type="EMBL" id="HJC73876.1"/>
    </source>
</evidence>
<gene>
    <name evidence="8" type="ORF">H9697_02840</name>
</gene>
<dbReference type="PANTHER" id="PTHR43133:SF8">
    <property type="entry name" value="RNA POLYMERASE SIGMA FACTOR HI_1459-RELATED"/>
    <property type="match status" value="1"/>
</dbReference>
<dbReference type="SUPFAM" id="SSF88659">
    <property type="entry name" value="Sigma3 and sigma4 domains of RNA polymerase sigma factors"/>
    <property type="match status" value="1"/>
</dbReference>